<dbReference type="AlphaFoldDB" id="A5G8P1"/>
<accession>A5G8P1</accession>
<dbReference type="Gene3D" id="3.10.640.10">
    <property type="entry name" value="Restriction endonuclease-like alpha-beta roll domain"/>
    <property type="match status" value="1"/>
</dbReference>
<dbReference type="Proteomes" id="UP000006695">
    <property type="component" value="Chromosome"/>
</dbReference>
<dbReference type="KEGG" id="gur:Gura_4015"/>
<dbReference type="PANTHER" id="PTHR38784">
    <property type="entry name" value="SUCROSE PHOSPHORYLASE"/>
    <property type="match status" value="1"/>
</dbReference>
<dbReference type="EMBL" id="CP000698">
    <property type="protein sequence ID" value="ABQ28159.1"/>
    <property type="molecule type" value="Genomic_DNA"/>
</dbReference>
<keyword evidence="2" id="KW-1185">Reference proteome</keyword>
<dbReference type="SUPFAM" id="SSF52980">
    <property type="entry name" value="Restriction endonuclease-like"/>
    <property type="match status" value="1"/>
</dbReference>
<dbReference type="SMART" id="SM01322">
    <property type="entry name" value="YaeQ"/>
    <property type="match status" value="1"/>
</dbReference>
<reference evidence="1 2" key="1">
    <citation type="submission" date="2007-05" db="EMBL/GenBank/DDBJ databases">
        <title>Complete sequence of Geobacter uraniireducens Rf4.</title>
        <authorList>
            <consortium name="US DOE Joint Genome Institute"/>
            <person name="Copeland A."/>
            <person name="Lucas S."/>
            <person name="Lapidus A."/>
            <person name="Barry K."/>
            <person name="Detter J.C."/>
            <person name="Glavina del Rio T."/>
            <person name="Hammon N."/>
            <person name="Israni S."/>
            <person name="Dalin E."/>
            <person name="Tice H."/>
            <person name="Pitluck S."/>
            <person name="Chertkov O."/>
            <person name="Brettin T."/>
            <person name="Bruce D."/>
            <person name="Han C."/>
            <person name="Schmutz J."/>
            <person name="Larimer F."/>
            <person name="Land M."/>
            <person name="Hauser L."/>
            <person name="Kyrpides N."/>
            <person name="Mikhailova N."/>
            <person name="Shelobolina E."/>
            <person name="Aklujkar M."/>
            <person name="Lovley D."/>
            <person name="Richardson P."/>
        </authorList>
    </citation>
    <scope>NUCLEOTIDE SEQUENCE [LARGE SCALE GENOMIC DNA]</scope>
    <source>
        <strain evidence="1 2">Rf4</strain>
    </source>
</reference>
<evidence type="ECO:0000313" key="2">
    <source>
        <dbReference type="Proteomes" id="UP000006695"/>
    </source>
</evidence>
<name>A5G8P1_GEOUR</name>
<dbReference type="RefSeq" id="WP_011940796.1">
    <property type="nucleotide sequence ID" value="NC_009483.1"/>
</dbReference>
<dbReference type="STRING" id="351605.Gura_4015"/>
<dbReference type="PANTHER" id="PTHR38784:SF1">
    <property type="entry name" value="SUCROSE PHOSPHORYLASE"/>
    <property type="match status" value="1"/>
</dbReference>
<evidence type="ECO:0000313" key="1">
    <source>
        <dbReference type="EMBL" id="ABQ28159.1"/>
    </source>
</evidence>
<dbReference type="InterPro" id="IPR011335">
    <property type="entry name" value="Restrct_endonuc-II-like"/>
</dbReference>
<dbReference type="OrthoDB" id="5293309at2"/>
<sequence>MALPATIYRATIQLSDVDRNLYETLQATVAQHPSETEERLVARLLAYALSYAPDLAFTKGVSAADEPDLWVKGPDGRVTTWIEVGLPDPERLAKASRHVGRVILFASGHALPRWEEQHLAKLRGISNLTILGIDQTFLTRLVGRLQRSIAWDLTITEGAIYLTVGGETLETTLANIKLAEK</sequence>
<dbReference type="InterPro" id="IPR009822">
    <property type="entry name" value="YaeQ"/>
</dbReference>
<dbReference type="HOGENOM" id="CLU_096741_0_0_7"/>
<dbReference type="Pfam" id="PF07152">
    <property type="entry name" value="YaeQ"/>
    <property type="match status" value="1"/>
</dbReference>
<dbReference type="InterPro" id="IPR038590">
    <property type="entry name" value="YaeQ_sf"/>
</dbReference>
<proteinExistence type="predicted"/>
<gene>
    <name evidence="1" type="ordered locus">Gura_4015</name>
</gene>
<organism evidence="1 2">
    <name type="scientific">Geotalea uraniireducens (strain Rf4)</name>
    <name type="common">Geobacter uraniireducens</name>
    <dbReference type="NCBI Taxonomy" id="351605"/>
    <lineage>
        <taxon>Bacteria</taxon>
        <taxon>Pseudomonadati</taxon>
        <taxon>Thermodesulfobacteriota</taxon>
        <taxon>Desulfuromonadia</taxon>
        <taxon>Geobacterales</taxon>
        <taxon>Geobacteraceae</taxon>
        <taxon>Geotalea</taxon>
    </lineage>
</organism>
<protein>
    <submittedName>
        <fullName evidence="1">YaeQ family protein</fullName>
    </submittedName>
</protein>
<dbReference type="PIRSF" id="PIRSF011484">
    <property type="entry name" value="YaeQ"/>
    <property type="match status" value="1"/>
</dbReference>